<dbReference type="Proteomes" id="UP001469553">
    <property type="component" value="Unassembled WGS sequence"/>
</dbReference>
<organism evidence="1 2">
    <name type="scientific">Ameca splendens</name>
    <dbReference type="NCBI Taxonomy" id="208324"/>
    <lineage>
        <taxon>Eukaryota</taxon>
        <taxon>Metazoa</taxon>
        <taxon>Chordata</taxon>
        <taxon>Craniata</taxon>
        <taxon>Vertebrata</taxon>
        <taxon>Euteleostomi</taxon>
        <taxon>Actinopterygii</taxon>
        <taxon>Neopterygii</taxon>
        <taxon>Teleostei</taxon>
        <taxon>Neoteleostei</taxon>
        <taxon>Acanthomorphata</taxon>
        <taxon>Ovalentaria</taxon>
        <taxon>Atherinomorphae</taxon>
        <taxon>Cyprinodontiformes</taxon>
        <taxon>Goodeidae</taxon>
        <taxon>Ameca</taxon>
    </lineage>
</organism>
<comment type="caution">
    <text evidence="1">The sequence shown here is derived from an EMBL/GenBank/DDBJ whole genome shotgun (WGS) entry which is preliminary data.</text>
</comment>
<proteinExistence type="predicted"/>
<evidence type="ECO:0000313" key="2">
    <source>
        <dbReference type="Proteomes" id="UP001469553"/>
    </source>
</evidence>
<reference evidence="1 2" key="1">
    <citation type="submission" date="2021-06" db="EMBL/GenBank/DDBJ databases">
        <authorList>
            <person name="Palmer J.M."/>
        </authorList>
    </citation>
    <scope>NUCLEOTIDE SEQUENCE [LARGE SCALE GENOMIC DNA]</scope>
    <source>
        <strain evidence="1 2">AS_MEX2019</strain>
        <tissue evidence="1">Muscle</tissue>
    </source>
</reference>
<keyword evidence="2" id="KW-1185">Reference proteome</keyword>
<evidence type="ECO:0000313" key="1">
    <source>
        <dbReference type="EMBL" id="MEQ2305152.1"/>
    </source>
</evidence>
<accession>A0ABV0ZH33</accession>
<dbReference type="EMBL" id="JAHRIP010061407">
    <property type="protein sequence ID" value="MEQ2305152.1"/>
    <property type="molecule type" value="Genomic_DNA"/>
</dbReference>
<gene>
    <name evidence="1" type="ORF">AMECASPLE_034710</name>
</gene>
<name>A0ABV0ZH33_9TELE</name>
<sequence length="103" mass="11567">MKLKITAVFTVNLHVAGSVFIVGPELKHITLSHTGRLKHGTNQLDQQVLEEPVSLTKKTHDSGLFPCSEHHLIKVRDSVAVEMSIFSHVILLFIDNLMFIDPR</sequence>
<protein>
    <submittedName>
        <fullName evidence="1">Uncharacterized protein</fullName>
    </submittedName>
</protein>